<dbReference type="Pfam" id="PF00437">
    <property type="entry name" value="T2SSE"/>
    <property type="match status" value="1"/>
</dbReference>
<feature type="domain" description="Bacterial type II secretion system protein E" evidence="4">
    <location>
        <begin position="367"/>
        <end position="381"/>
    </location>
</feature>
<dbReference type="Gene3D" id="3.30.450.90">
    <property type="match status" value="1"/>
</dbReference>
<evidence type="ECO:0000256" key="1">
    <source>
        <dbReference type="ARBA" id="ARBA00006611"/>
    </source>
</evidence>
<dbReference type="PROSITE" id="PS00662">
    <property type="entry name" value="T2SP_E"/>
    <property type="match status" value="1"/>
</dbReference>
<dbReference type="SUPFAM" id="SSF52540">
    <property type="entry name" value="P-loop containing nucleoside triphosphate hydrolases"/>
    <property type="match status" value="1"/>
</dbReference>
<comment type="similarity">
    <text evidence="1">Belongs to the GSP E family.</text>
</comment>
<name>A0ABM8FM44_9BACT</name>
<dbReference type="SMART" id="SM00382">
    <property type="entry name" value="AAA"/>
    <property type="match status" value="1"/>
</dbReference>
<keyword evidence="6" id="KW-1185">Reference proteome</keyword>
<proteinExistence type="inferred from homology"/>
<protein>
    <submittedName>
        <fullName evidence="5">Type IV pilin</fullName>
    </submittedName>
</protein>
<evidence type="ECO:0000256" key="3">
    <source>
        <dbReference type="ARBA" id="ARBA00022840"/>
    </source>
</evidence>
<keyword evidence="3" id="KW-0067">ATP-binding</keyword>
<gene>
    <name evidence="5" type="ORF">HCR_10810</name>
</gene>
<dbReference type="InterPro" id="IPR003593">
    <property type="entry name" value="AAA+_ATPase"/>
</dbReference>
<dbReference type="InterPro" id="IPR007831">
    <property type="entry name" value="T2SS_GspE_N"/>
</dbReference>
<dbReference type="RefSeq" id="WP_286337946.1">
    <property type="nucleotide sequence ID" value="NZ_AP027370.1"/>
</dbReference>
<dbReference type="Pfam" id="PF05157">
    <property type="entry name" value="MshEN"/>
    <property type="match status" value="1"/>
</dbReference>
<evidence type="ECO:0000313" key="5">
    <source>
        <dbReference type="EMBL" id="BDY12769.1"/>
    </source>
</evidence>
<dbReference type="InterPro" id="IPR027417">
    <property type="entry name" value="P-loop_NTPase"/>
</dbReference>
<dbReference type="SUPFAM" id="SSF160246">
    <property type="entry name" value="EspE N-terminal domain-like"/>
    <property type="match status" value="1"/>
</dbReference>
<dbReference type="Gene3D" id="3.30.300.160">
    <property type="entry name" value="Type II secretion system, protein E, N-terminal domain"/>
    <property type="match status" value="1"/>
</dbReference>
<evidence type="ECO:0000313" key="6">
    <source>
        <dbReference type="Proteomes" id="UP001321445"/>
    </source>
</evidence>
<accession>A0ABM8FM44</accession>
<dbReference type="PANTHER" id="PTHR30258:SF1">
    <property type="entry name" value="PROTEIN TRANSPORT PROTEIN HOFB HOMOLOG"/>
    <property type="match status" value="1"/>
</dbReference>
<dbReference type="InterPro" id="IPR001482">
    <property type="entry name" value="T2SS/T4SS_dom"/>
</dbReference>
<evidence type="ECO:0000256" key="2">
    <source>
        <dbReference type="ARBA" id="ARBA00022741"/>
    </source>
</evidence>
<dbReference type="CDD" id="cd01129">
    <property type="entry name" value="PulE-GspE-like"/>
    <property type="match status" value="1"/>
</dbReference>
<reference evidence="5 6" key="1">
    <citation type="submission" date="2023-03" db="EMBL/GenBank/DDBJ databases">
        <title>Description of Hydrogenimonas sp. ISO32.</title>
        <authorList>
            <person name="Mino S."/>
            <person name="Fukazawa S."/>
            <person name="Sawabe T."/>
        </authorList>
    </citation>
    <scope>NUCLEOTIDE SEQUENCE [LARGE SCALE GENOMIC DNA]</scope>
    <source>
        <strain evidence="5 6">ISO32</strain>
    </source>
</reference>
<sequence length="551" mass="61708">MAENKPIGKLLEEAGYINEEQIEVALAVQKVEKKFFGEILQELDFVSSSEVAEVLALQYNVEYIDLDTIVPETEALKSIPHDIALSKTVLPLEIRDGSLVVATQDVNDLMLTDFLQKTAGRTIEYRVADKRKIIHYAQIYYYQLENPIEKKIAAIIEDVKAGRTINIETLLNMILNNAIKDKATDIHITPQAGTLHIFYRLDGVLKHYYALPVSIHQQFVAKVKIASNLDIAEQRKPQDGGFTYTFLGEEFDLRISTLPTNYGENIVMRLLEKSGSLFSLHHLGFSEENKNKIEYYFSKPYGIILVTGPTGSGKTTTLYSALRKVDSLKKNILTIEDPIEYKFAFIKQTQANDKAGYTFDAAIRAFMRQDPDVMLVGEIRDPQTAELAIRASITGHLVLTTLHTNDAVGAIPRLIDLQVPPYLVGSGLLAILAQRLVRKLCRYCKHPVEVPKADLVALGIPESMLKGQDTVKIYEAVGCEHCRYTGYAGREAIIEILEVDKDIEAMIAAGESVLNIQQKAISKGMHLMKEDGFRKVLEGVTTIEEVYRVVT</sequence>
<keyword evidence="2" id="KW-0547">Nucleotide-binding</keyword>
<organism evidence="5 6">
    <name type="scientific">Hydrogenimonas cancrithermarum</name>
    <dbReference type="NCBI Taxonomy" id="2993563"/>
    <lineage>
        <taxon>Bacteria</taxon>
        <taxon>Pseudomonadati</taxon>
        <taxon>Campylobacterota</taxon>
        <taxon>Epsilonproteobacteria</taxon>
        <taxon>Campylobacterales</taxon>
        <taxon>Hydrogenimonadaceae</taxon>
        <taxon>Hydrogenimonas</taxon>
    </lineage>
</organism>
<dbReference type="PANTHER" id="PTHR30258">
    <property type="entry name" value="TYPE II SECRETION SYSTEM PROTEIN GSPE-RELATED"/>
    <property type="match status" value="1"/>
</dbReference>
<dbReference type="Proteomes" id="UP001321445">
    <property type="component" value="Chromosome"/>
</dbReference>
<dbReference type="Gene3D" id="3.40.50.300">
    <property type="entry name" value="P-loop containing nucleotide triphosphate hydrolases"/>
    <property type="match status" value="1"/>
</dbReference>
<dbReference type="EMBL" id="AP027370">
    <property type="protein sequence ID" value="BDY12769.1"/>
    <property type="molecule type" value="Genomic_DNA"/>
</dbReference>
<dbReference type="InterPro" id="IPR037257">
    <property type="entry name" value="T2SS_E_N_sf"/>
</dbReference>
<evidence type="ECO:0000259" key="4">
    <source>
        <dbReference type="PROSITE" id="PS00662"/>
    </source>
</evidence>